<protein>
    <recommendedName>
        <fullName evidence="4">Lipoprotein</fullName>
    </recommendedName>
</protein>
<dbReference type="RefSeq" id="WP_249473751.1">
    <property type="nucleotide sequence ID" value="NZ_JAMBEP010000001.1"/>
</dbReference>
<evidence type="ECO:0000313" key="3">
    <source>
        <dbReference type="Proteomes" id="UP001431217"/>
    </source>
</evidence>
<reference evidence="2 3" key="1">
    <citation type="submission" date="2022-05" db="EMBL/GenBank/DDBJ databases">
        <title>Luteimonas sp. SX5, whole genome shotgun sequencing project.</title>
        <authorList>
            <person name="Zhao G."/>
            <person name="Shen L."/>
        </authorList>
    </citation>
    <scope>NUCLEOTIDE SEQUENCE [LARGE SCALE GENOMIC DNA]</scope>
    <source>
        <strain evidence="2 3">SX5</strain>
    </source>
</reference>
<proteinExistence type="predicted"/>
<accession>A0ABT0MJ62</accession>
<keyword evidence="3" id="KW-1185">Reference proteome</keyword>
<gene>
    <name evidence="2" type="ORF">M2650_09780</name>
</gene>
<feature type="signal peptide" evidence="1">
    <location>
        <begin position="1"/>
        <end position="23"/>
    </location>
</feature>
<evidence type="ECO:0000313" key="2">
    <source>
        <dbReference type="EMBL" id="MCL1634917.1"/>
    </source>
</evidence>
<organism evidence="2 3">
    <name type="scientific">Luteimonas galliterrae</name>
    <dbReference type="NCBI Taxonomy" id="2940486"/>
    <lineage>
        <taxon>Bacteria</taxon>
        <taxon>Pseudomonadati</taxon>
        <taxon>Pseudomonadota</taxon>
        <taxon>Gammaproteobacteria</taxon>
        <taxon>Lysobacterales</taxon>
        <taxon>Lysobacteraceae</taxon>
        <taxon>Luteimonas</taxon>
    </lineage>
</organism>
<evidence type="ECO:0000256" key="1">
    <source>
        <dbReference type="SAM" id="SignalP"/>
    </source>
</evidence>
<keyword evidence="1" id="KW-0732">Signal</keyword>
<name>A0ABT0MJ62_9GAMM</name>
<dbReference type="EMBL" id="JAMBEP010000001">
    <property type="protein sequence ID" value="MCL1634917.1"/>
    <property type="molecule type" value="Genomic_DNA"/>
</dbReference>
<dbReference type="SUPFAM" id="SSF48208">
    <property type="entry name" value="Six-hairpin glycosidases"/>
    <property type="match status" value="1"/>
</dbReference>
<comment type="caution">
    <text evidence="2">The sequence shown here is derived from an EMBL/GenBank/DDBJ whole genome shotgun (WGS) entry which is preliminary data.</text>
</comment>
<feature type="chain" id="PRO_5046860453" description="Lipoprotein" evidence="1">
    <location>
        <begin position="24"/>
        <end position="681"/>
    </location>
</feature>
<sequence>MRAAMKSALPALLAGTLSLAAFAADAPLRFRVTEGETLNAFYRHGPAAAHLLLNSGRKPRVLVAFPAGNSGVGVWFEETDAPVRWTLDTVEGLARDDERGRPLHGIVAEASVDAPRLVIRDAVLGSVRVLRDFQLGIAYPAAVATAAKTSAGRTVVWSRPRIDGAPGYEISIELRNGRVSGGGGGAPLALEPARKGEPMQLRIVALTGEKPLTPLDARALFDRSAGDDAHVREVLQFLSYEEKFLAGSWRFDTYFGRDTLMSLRLLMPALRPEAIEDGLASVLERLNPQGEVAHEEDIGEFALLRHRKENGPGSAYDDAPIYDYNMVDDDRMLAPVAAAYLLDDPRSRGRAAAFLARKTSAGEPLGAALARNFAFVLDSAAAFARESVAANLIALKPGRDAGQWRDSREGLAGGRYAYDVNAVFVPAALDAIARFQQAGSLQRYATPQQLRAFSAAGERAARWRAHAPTLFRQTIPVAKAKDGISRYAKAEGIDPAPALASVPQEALRFDALALDATGRPIPVLHSDGGFALLFLKPGAQEVRDMAETMLRPFPAGLLTDAGLLVANPAYADRGIAEAFGRNAYHGTVVWSWQQALLAAGLARQLQRDDLPADVRALLRDGQRRLWRAIDASRAMRASELWSWSYADGRYRAEPFGQNAGDADESNAAQLWSTVYLAIPPP</sequence>
<dbReference type="InterPro" id="IPR008928">
    <property type="entry name" value="6-hairpin_glycosidase_sf"/>
</dbReference>
<dbReference type="Proteomes" id="UP001431217">
    <property type="component" value="Unassembled WGS sequence"/>
</dbReference>
<evidence type="ECO:0008006" key="4">
    <source>
        <dbReference type="Google" id="ProtNLM"/>
    </source>
</evidence>